<dbReference type="SUPFAM" id="SSF103025">
    <property type="entry name" value="Folate-binding domain"/>
    <property type="match status" value="1"/>
</dbReference>
<evidence type="ECO:0000256" key="2">
    <source>
        <dbReference type="ARBA" id="ARBA00022694"/>
    </source>
</evidence>
<dbReference type="EC" id="3.6.-.-" evidence="6"/>
<dbReference type="AlphaFoldDB" id="A0A2T0X2F1"/>
<dbReference type="Pfam" id="PF01926">
    <property type="entry name" value="MMR_HSR1"/>
    <property type="match status" value="1"/>
</dbReference>
<dbReference type="InterPro" id="IPR027417">
    <property type="entry name" value="P-loop_NTPase"/>
</dbReference>
<comment type="subcellular location">
    <subcellularLocation>
        <location evidence="6">Cytoplasm</location>
    </subcellularLocation>
</comment>
<dbReference type="InterPro" id="IPR025867">
    <property type="entry name" value="MnmE_helical"/>
</dbReference>
<dbReference type="InterPro" id="IPR005225">
    <property type="entry name" value="Small_GTP-bd"/>
</dbReference>
<keyword evidence="6" id="KW-0378">Hydrolase</keyword>
<dbReference type="Proteomes" id="UP000238801">
    <property type="component" value="Unassembled WGS sequence"/>
</dbReference>
<reference evidence="10 11" key="1">
    <citation type="submission" date="2018-03" db="EMBL/GenBank/DDBJ databases">
        <title>Genomic Encyclopedia of Archaeal and Bacterial Type Strains, Phase II (KMG-II): from individual species to whole genera.</title>
        <authorList>
            <person name="Goeker M."/>
        </authorList>
    </citation>
    <scope>NUCLEOTIDE SEQUENCE [LARGE SCALE GENOMIC DNA]</scope>
    <source>
        <strain evidence="10 11">DSM 29318</strain>
    </source>
</reference>
<comment type="caution">
    <text evidence="10">The sequence shown here is derived from an EMBL/GenBank/DDBJ whole genome shotgun (WGS) entry which is preliminary data.</text>
</comment>
<evidence type="ECO:0000313" key="11">
    <source>
        <dbReference type="Proteomes" id="UP000238801"/>
    </source>
</evidence>
<dbReference type="Gene3D" id="3.40.50.300">
    <property type="entry name" value="P-loop containing nucleotide triphosphate hydrolases"/>
    <property type="match status" value="1"/>
</dbReference>
<evidence type="ECO:0000256" key="4">
    <source>
        <dbReference type="ARBA" id="ARBA00022958"/>
    </source>
</evidence>
<dbReference type="InterPro" id="IPR004520">
    <property type="entry name" value="GTPase_MnmE"/>
</dbReference>
<feature type="binding site" evidence="6">
    <location>
        <begin position="267"/>
        <end position="270"/>
    </location>
    <ligand>
        <name>GTP</name>
        <dbReference type="ChEBI" id="CHEBI:37565"/>
    </ligand>
</feature>
<dbReference type="SUPFAM" id="SSF52540">
    <property type="entry name" value="P-loop containing nucleoside triphosphate hydrolases"/>
    <property type="match status" value="1"/>
</dbReference>
<dbReference type="Gene3D" id="3.30.1360.120">
    <property type="entry name" value="Probable tRNA modification gtpase trme, domain 1"/>
    <property type="match status" value="1"/>
</dbReference>
<comment type="similarity">
    <text evidence="1 6">Belongs to the TRAFAC class TrmE-Era-EngA-EngB-Septin-like GTPase superfamily. TrmE GTPase family.</text>
</comment>
<keyword evidence="4 6" id="KW-0630">Potassium</keyword>
<dbReference type="GO" id="GO:0002098">
    <property type="term" value="P:tRNA wobble uridine modification"/>
    <property type="evidence" value="ECO:0007669"/>
    <property type="project" value="TreeGrafter"/>
</dbReference>
<dbReference type="InterPro" id="IPR006073">
    <property type="entry name" value="GTP-bd"/>
</dbReference>
<evidence type="ECO:0000256" key="5">
    <source>
        <dbReference type="ARBA" id="ARBA00023134"/>
    </source>
</evidence>
<keyword evidence="5 6" id="KW-0342">GTP-binding</keyword>
<protein>
    <recommendedName>
        <fullName evidence="6">tRNA modification GTPase MnmE</fullName>
        <ecNumber evidence="6">3.6.-.-</ecNumber>
    </recommendedName>
</protein>
<dbReference type="CDD" id="cd14858">
    <property type="entry name" value="TrmE_N"/>
    <property type="match status" value="1"/>
</dbReference>
<feature type="binding site" evidence="6">
    <location>
        <begin position="242"/>
        <end position="248"/>
    </location>
    <ligand>
        <name>GTP</name>
        <dbReference type="ChEBI" id="CHEBI:37565"/>
    </ligand>
</feature>
<keyword evidence="6" id="KW-0963">Cytoplasm</keyword>
<dbReference type="InterPro" id="IPR031168">
    <property type="entry name" value="G_TrmE"/>
</dbReference>
<dbReference type="HAMAP" id="MF_00379">
    <property type="entry name" value="GTPase_MnmE"/>
    <property type="match status" value="1"/>
</dbReference>
<comment type="subunit">
    <text evidence="6">Homodimer. Heterotetramer of two MnmE and two MnmG subunits.</text>
</comment>
<dbReference type="PANTHER" id="PTHR42714">
    <property type="entry name" value="TRNA MODIFICATION GTPASE GTPBP3"/>
    <property type="match status" value="1"/>
</dbReference>
<comment type="caution">
    <text evidence="6">Lacks conserved residue(s) required for the propagation of feature annotation.</text>
</comment>
<dbReference type="EMBL" id="PVTT01000002">
    <property type="protein sequence ID" value="PRY93126.1"/>
    <property type="molecule type" value="Genomic_DNA"/>
</dbReference>
<comment type="function">
    <text evidence="6">Exhibits a very high intrinsic GTPase hydrolysis rate. Involved in the addition of a carboxymethylaminomethyl (cmnm) group at the wobble position (U34) of certain tRNAs, forming tRNA-cmnm(5)s(2)U34.</text>
</comment>
<dbReference type="SUPFAM" id="SSF116878">
    <property type="entry name" value="TrmE connector domain"/>
    <property type="match status" value="1"/>
</dbReference>
<comment type="cofactor">
    <cofactor evidence="6">
        <name>K(+)</name>
        <dbReference type="ChEBI" id="CHEBI:29103"/>
    </cofactor>
    <text evidence="6">Binds 1 potassium ion per subunit.</text>
</comment>
<organism evidence="10 11">
    <name type="scientific">Hasllibacter halocynthiae</name>
    <dbReference type="NCBI Taxonomy" id="595589"/>
    <lineage>
        <taxon>Bacteria</taxon>
        <taxon>Pseudomonadati</taxon>
        <taxon>Pseudomonadota</taxon>
        <taxon>Alphaproteobacteria</taxon>
        <taxon>Rhodobacterales</taxon>
        <taxon>Roseobacteraceae</taxon>
        <taxon>Hasllibacter</taxon>
    </lineage>
</organism>
<keyword evidence="11" id="KW-1185">Reference proteome</keyword>
<keyword evidence="6" id="KW-0479">Metal-binding</keyword>
<dbReference type="GO" id="GO:0003924">
    <property type="term" value="F:GTPase activity"/>
    <property type="evidence" value="ECO:0007669"/>
    <property type="project" value="UniProtKB-UniRule"/>
</dbReference>
<dbReference type="PANTHER" id="PTHR42714:SF2">
    <property type="entry name" value="TRNA MODIFICATION GTPASE GTPBP3, MITOCHONDRIAL"/>
    <property type="match status" value="1"/>
</dbReference>
<accession>A0A2T0X2F1</accession>
<dbReference type="InterPro" id="IPR018948">
    <property type="entry name" value="GTP-bd_TrmE_N"/>
</dbReference>
<sequence length="423" mass="44698">MGGDTIFALATARGKAGVAVLRLSGPDAAAMAEALCGPLPPPRRAGLRDLRHDGELIDRPLVLRFEAGASFTGEAVVELHLHGAPVIADRVMDLLEGQGARPAGPGEFTRRAFANGTLDLLEVEGLGDLLDAETEAQRRQAMRLAGGDAETVLSRWKDALTEALAWCEASLEFDDGDIPEDVRPKVREIVDPVLAELAVERRGIGAAERIRDGFTVALIGAPNVGKSTLINKIAGREIALVSPEAGTTRDRLEVPLDLRGLAVRLVDTAGIREADGVERLGIDRALEVATEADLRVYLGPPPPDAPEPRSGDILVAAKADLSTVPDGVSGLTGEGVDRLLDRIAGTLSRRAASSGTFARRRHADLLAAFSEAMASVIAALEADALEIAAEGLWSALHVLDRLLGRTDVEDVLDRLFASFCIGK</sequence>
<dbReference type="NCBIfam" id="NF003661">
    <property type="entry name" value="PRK05291.1-3"/>
    <property type="match status" value="1"/>
</dbReference>
<evidence type="ECO:0000256" key="6">
    <source>
        <dbReference type="HAMAP-Rule" id="MF_00379"/>
    </source>
</evidence>
<feature type="domain" description="GTP-binding protein TrmE N-terminal" evidence="8">
    <location>
        <begin position="5"/>
        <end position="116"/>
    </location>
</feature>
<name>A0A2T0X2F1_9RHOB</name>
<gene>
    <name evidence="6" type="primary">mnmE</name>
    <name evidence="6" type="synonym">trmE</name>
    <name evidence="10" type="ORF">BCF33_1992</name>
</gene>
<dbReference type="GO" id="GO:0046872">
    <property type="term" value="F:metal ion binding"/>
    <property type="evidence" value="ECO:0007669"/>
    <property type="project" value="UniProtKB-KW"/>
</dbReference>
<keyword evidence="6" id="KW-0460">Magnesium</keyword>
<dbReference type="GO" id="GO:0005525">
    <property type="term" value="F:GTP binding"/>
    <property type="evidence" value="ECO:0007669"/>
    <property type="project" value="UniProtKB-UniRule"/>
</dbReference>
<dbReference type="GO" id="GO:0030488">
    <property type="term" value="P:tRNA methylation"/>
    <property type="evidence" value="ECO:0007669"/>
    <property type="project" value="TreeGrafter"/>
</dbReference>
<evidence type="ECO:0000259" key="7">
    <source>
        <dbReference type="Pfam" id="PF01926"/>
    </source>
</evidence>
<dbReference type="InterPro" id="IPR027368">
    <property type="entry name" value="MnmE_dom2"/>
</dbReference>
<evidence type="ECO:0000259" key="8">
    <source>
        <dbReference type="Pfam" id="PF10396"/>
    </source>
</evidence>
<keyword evidence="3 6" id="KW-0547">Nucleotide-binding</keyword>
<dbReference type="Pfam" id="PF10396">
    <property type="entry name" value="TrmE_N"/>
    <property type="match status" value="1"/>
</dbReference>
<evidence type="ECO:0000256" key="3">
    <source>
        <dbReference type="ARBA" id="ARBA00022741"/>
    </source>
</evidence>
<evidence type="ECO:0000259" key="9">
    <source>
        <dbReference type="Pfam" id="PF12631"/>
    </source>
</evidence>
<feature type="binding site" evidence="6">
    <location>
        <position position="248"/>
    </location>
    <ligand>
        <name>Mg(2+)</name>
        <dbReference type="ChEBI" id="CHEBI:18420"/>
    </ligand>
</feature>
<feature type="domain" description="MnmE helical" evidence="9">
    <location>
        <begin position="120"/>
        <end position="420"/>
    </location>
</feature>
<proteinExistence type="inferred from homology"/>
<dbReference type="NCBIfam" id="TIGR00231">
    <property type="entry name" value="small_GTP"/>
    <property type="match status" value="1"/>
</dbReference>
<keyword evidence="2 6" id="KW-0819">tRNA processing</keyword>
<feature type="binding site" evidence="6">
    <location>
        <position position="227"/>
    </location>
    <ligand>
        <name>Mg(2+)</name>
        <dbReference type="ChEBI" id="CHEBI:18420"/>
    </ligand>
</feature>
<dbReference type="RefSeq" id="WP_106160748.1">
    <property type="nucleotide sequence ID" value="NZ_PVTT01000002.1"/>
</dbReference>
<dbReference type="Pfam" id="PF12631">
    <property type="entry name" value="MnmE_helical"/>
    <property type="match status" value="1"/>
</dbReference>
<feature type="domain" description="G" evidence="7">
    <location>
        <begin position="215"/>
        <end position="298"/>
    </location>
</feature>
<dbReference type="Gene3D" id="1.20.120.430">
    <property type="entry name" value="tRNA modification GTPase MnmE domain 2"/>
    <property type="match status" value="1"/>
</dbReference>
<dbReference type="InterPro" id="IPR027266">
    <property type="entry name" value="TrmE/GcvT-like"/>
</dbReference>
<feature type="binding site" evidence="6">
    <location>
        <begin position="223"/>
        <end position="228"/>
    </location>
    <ligand>
        <name>GTP</name>
        <dbReference type="ChEBI" id="CHEBI:37565"/>
    </ligand>
</feature>
<dbReference type="OrthoDB" id="9805918at2"/>
<dbReference type="CDD" id="cd04164">
    <property type="entry name" value="trmE"/>
    <property type="match status" value="1"/>
</dbReference>
<dbReference type="GO" id="GO:0005737">
    <property type="term" value="C:cytoplasm"/>
    <property type="evidence" value="ECO:0007669"/>
    <property type="project" value="UniProtKB-SubCell"/>
</dbReference>
<evidence type="ECO:0000256" key="1">
    <source>
        <dbReference type="ARBA" id="ARBA00011043"/>
    </source>
</evidence>
<evidence type="ECO:0000313" key="10">
    <source>
        <dbReference type="EMBL" id="PRY93126.1"/>
    </source>
</evidence>